<dbReference type="RefSeq" id="WP_087131740.1">
    <property type="nucleotide sequence ID" value="NZ_FCOE02000030.1"/>
</dbReference>
<accession>A0A158D2Y9</accession>
<protein>
    <submittedName>
        <fullName evidence="4">Transport-associated protein</fullName>
    </submittedName>
</protein>
<gene>
    <name evidence="4" type="ORF">AWB80_06218</name>
</gene>
<feature type="region of interest" description="Disordered" evidence="1">
    <location>
        <begin position="26"/>
        <end position="55"/>
    </location>
</feature>
<feature type="compositionally biased region" description="Polar residues" evidence="1">
    <location>
        <begin position="26"/>
        <end position="48"/>
    </location>
</feature>
<feature type="signal peptide" evidence="2">
    <location>
        <begin position="1"/>
        <end position="24"/>
    </location>
</feature>
<keyword evidence="2" id="KW-0732">Signal</keyword>
<dbReference type="InterPro" id="IPR007055">
    <property type="entry name" value="BON_dom"/>
</dbReference>
<dbReference type="Pfam" id="PF04972">
    <property type="entry name" value="BON"/>
    <property type="match status" value="1"/>
</dbReference>
<name>A0A158D2Y9_9BURK</name>
<evidence type="ECO:0000313" key="5">
    <source>
        <dbReference type="Proteomes" id="UP000054911"/>
    </source>
</evidence>
<evidence type="ECO:0000313" key="4">
    <source>
        <dbReference type="EMBL" id="SAK88985.1"/>
    </source>
</evidence>
<evidence type="ECO:0000256" key="1">
    <source>
        <dbReference type="SAM" id="MobiDB-lite"/>
    </source>
</evidence>
<dbReference type="STRING" id="1777141.AWB80_06218"/>
<reference evidence="4" key="1">
    <citation type="submission" date="2016-01" db="EMBL/GenBank/DDBJ databases">
        <authorList>
            <person name="Peeters C."/>
        </authorList>
    </citation>
    <scope>NUCLEOTIDE SEQUENCE [LARGE SCALE GENOMIC DNA]</scope>
    <source>
        <strain evidence="4">LMG 29323</strain>
    </source>
</reference>
<dbReference type="PROSITE" id="PS50914">
    <property type="entry name" value="BON"/>
    <property type="match status" value="1"/>
</dbReference>
<dbReference type="AlphaFoldDB" id="A0A158D2Y9"/>
<organism evidence="4 5">
    <name type="scientific">Caballeronia pedi</name>
    <dbReference type="NCBI Taxonomy" id="1777141"/>
    <lineage>
        <taxon>Bacteria</taxon>
        <taxon>Pseudomonadati</taxon>
        <taxon>Pseudomonadota</taxon>
        <taxon>Betaproteobacteria</taxon>
        <taxon>Burkholderiales</taxon>
        <taxon>Burkholderiaceae</taxon>
        <taxon>Caballeronia</taxon>
    </lineage>
</organism>
<keyword evidence="5" id="KW-1185">Reference proteome</keyword>
<dbReference type="EMBL" id="FCOE02000030">
    <property type="protein sequence ID" value="SAK88985.1"/>
    <property type="molecule type" value="Genomic_DNA"/>
</dbReference>
<feature type="chain" id="PRO_5007623674" evidence="2">
    <location>
        <begin position="25"/>
        <end position="123"/>
    </location>
</feature>
<proteinExistence type="predicted"/>
<dbReference type="OrthoDB" id="9035457at2"/>
<feature type="domain" description="BON" evidence="3">
    <location>
        <begin position="53"/>
        <end position="120"/>
    </location>
</feature>
<evidence type="ECO:0000259" key="3">
    <source>
        <dbReference type="PROSITE" id="PS50914"/>
    </source>
</evidence>
<comment type="caution">
    <text evidence="4">The sequence shown here is derived from an EMBL/GenBank/DDBJ whole genome shotgun (WGS) entry which is preliminary data.</text>
</comment>
<dbReference type="Gene3D" id="3.30.1340.30">
    <property type="match status" value="1"/>
</dbReference>
<evidence type="ECO:0000256" key="2">
    <source>
        <dbReference type="SAM" id="SignalP"/>
    </source>
</evidence>
<sequence>MNANKALKLIGGALILAASVNAWSQSSEPAATSADPGTSAATQGTSKSATKKANRALSKKVRQALSKGGVDTAGVNVLVKGSAISLAGHVPDASQVEKAGSIAKGVSGVSSVKNALTTKEAGR</sequence>
<dbReference type="Proteomes" id="UP000054911">
    <property type="component" value="Unassembled WGS sequence"/>
</dbReference>